<keyword evidence="2" id="KW-1185">Reference proteome</keyword>
<dbReference type="EMBL" id="CAJVPU010050124">
    <property type="protein sequence ID" value="CAG8758723.1"/>
    <property type="molecule type" value="Genomic_DNA"/>
</dbReference>
<name>A0ACA9QMU9_9GLOM</name>
<evidence type="ECO:0000313" key="1">
    <source>
        <dbReference type="EMBL" id="CAG8758723.1"/>
    </source>
</evidence>
<comment type="caution">
    <text evidence="1">The sequence shown here is derived from an EMBL/GenBank/DDBJ whole genome shotgun (WGS) entry which is preliminary data.</text>
</comment>
<sequence>SKVKHPDLEKALNIWVNQAVAFGLLISENLLCKKAHYYVMVMNISVENMKFSNE</sequence>
<feature type="non-terminal residue" evidence="1">
    <location>
        <position position="1"/>
    </location>
</feature>
<dbReference type="Proteomes" id="UP000789702">
    <property type="component" value="Unassembled WGS sequence"/>
</dbReference>
<gene>
    <name evidence="1" type="ORF">DHETER_LOCUS15113</name>
</gene>
<proteinExistence type="predicted"/>
<organism evidence="1 2">
    <name type="scientific">Dentiscutata heterogama</name>
    <dbReference type="NCBI Taxonomy" id="1316150"/>
    <lineage>
        <taxon>Eukaryota</taxon>
        <taxon>Fungi</taxon>
        <taxon>Fungi incertae sedis</taxon>
        <taxon>Mucoromycota</taxon>
        <taxon>Glomeromycotina</taxon>
        <taxon>Glomeromycetes</taxon>
        <taxon>Diversisporales</taxon>
        <taxon>Gigasporaceae</taxon>
        <taxon>Dentiscutata</taxon>
    </lineage>
</organism>
<reference evidence="1" key="1">
    <citation type="submission" date="2021-06" db="EMBL/GenBank/DDBJ databases">
        <authorList>
            <person name="Kallberg Y."/>
            <person name="Tangrot J."/>
            <person name="Rosling A."/>
        </authorList>
    </citation>
    <scope>NUCLEOTIDE SEQUENCE</scope>
    <source>
        <strain evidence="1">IL203A</strain>
    </source>
</reference>
<accession>A0ACA9QMU9</accession>
<protein>
    <submittedName>
        <fullName evidence="1">7279_t:CDS:1</fullName>
    </submittedName>
</protein>
<evidence type="ECO:0000313" key="2">
    <source>
        <dbReference type="Proteomes" id="UP000789702"/>
    </source>
</evidence>